<protein>
    <submittedName>
        <fullName evidence="1">Uncharacterized protein</fullName>
    </submittedName>
</protein>
<name>A0A4Y2D6A3_ARAVE</name>
<dbReference type="EMBL" id="BGPR01000310">
    <property type="protein sequence ID" value="GBM12211.1"/>
    <property type="molecule type" value="Genomic_DNA"/>
</dbReference>
<reference evidence="1 2" key="1">
    <citation type="journal article" date="2019" name="Sci. Rep.">
        <title>Orb-weaving spider Araneus ventricosus genome elucidates the spidroin gene catalogue.</title>
        <authorList>
            <person name="Kono N."/>
            <person name="Nakamura H."/>
            <person name="Ohtoshi R."/>
            <person name="Moran D.A.P."/>
            <person name="Shinohara A."/>
            <person name="Yoshida Y."/>
            <person name="Fujiwara M."/>
            <person name="Mori M."/>
            <person name="Tomita M."/>
            <person name="Arakawa K."/>
        </authorList>
    </citation>
    <scope>NUCLEOTIDE SEQUENCE [LARGE SCALE GENOMIC DNA]</scope>
</reference>
<evidence type="ECO:0000313" key="1">
    <source>
        <dbReference type="EMBL" id="GBM12211.1"/>
    </source>
</evidence>
<dbReference type="AlphaFoldDB" id="A0A4Y2D6A3"/>
<evidence type="ECO:0000313" key="2">
    <source>
        <dbReference type="Proteomes" id="UP000499080"/>
    </source>
</evidence>
<comment type="caution">
    <text evidence="1">The sequence shown here is derived from an EMBL/GenBank/DDBJ whole genome shotgun (WGS) entry which is preliminary data.</text>
</comment>
<organism evidence="1 2">
    <name type="scientific">Araneus ventricosus</name>
    <name type="common">Orbweaver spider</name>
    <name type="synonym">Epeira ventricosa</name>
    <dbReference type="NCBI Taxonomy" id="182803"/>
    <lineage>
        <taxon>Eukaryota</taxon>
        <taxon>Metazoa</taxon>
        <taxon>Ecdysozoa</taxon>
        <taxon>Arthropoda</taxon>
        <taxon>Chelicerata</taxon>
        <taxon>Arachnida</taxon>
        <taxon>Araneae</taxon>
        <taxon>Araneomorphae</taxon>
        <taxon>Entelegynae</taxon>
        <taxon>Araneoidea</taxon>
        <taxon>Araneidae</taxon>
        <taxon>Araneus</taxon>
    </lineage>
</organism>
<keyword evidence="2" id="KW-1185">Reference proteome</keyword>
<gene>
    <name evidence="1" type="ORF">AVEN_21017_1</name>
</gene>
<dbReference type="Proteomes" id="UP000499080">
    <property type="component" value="Unassembled WGS sequence"/>
</dbReference>
<sequence length="127" mass="14791">MITDIQNFPSRGRPSRECPITIIRGFPYPSWYQITCQDMTIQCFNYQFIPLISPHVTLSTDKELAYVETIRSFRRNAVRKALEEWQKKVYNPHSQLCINGSKNPWLQRAATSKEIANKQALSVFILP</sequence>
<proteinExistence type="predicted"/>
<accession>A0A4Y2D6A3</accession>